<reference evidence="4 5" key="1">
    <citation type="submission" date="2015-12" db="EMBL/GenBank/DDBJ databases">
        <title>Draft genome sequence of Moniliophthora roreri, the causal agent of frosty pod rot of cacao.</title>
        <authorList>
            <person name="Aime M.C."/>
            <person name="Diaz-Valderrama J.R."/>
            <person name="Kijpornyongpan T."/>
            <person name="Phillips-Mora W."/>
        </authorList>
    </citation>
    <scope>NUCLEOTIDE SEQUENCE [LARGE SCALE GENOMIC DNA]</scope>
    <source>
        <strain evidence="4 5">MCA 2952</strain>
    </source>
</reference>
<accession>A0A0W0FDB2</accession>
<proteinExistence type="predicted"/>
<gene>
    <name evidence="4" type="ORF">WG66_13089</name>
</gene>
<comment type="caution">
    <text evidence="4">The sequence shown here is derived from an EMBL/GenBank/DDBJ whole genome shotgun (WGS) entry which is preliminary data.</text>
</comment>
<organism evidence="4 5">
    <name type="scientific">Moniliophthora roreri</name>
    <name type="common">Frosty pod rot fungus</name>
    <name type="synonym">Monilia roreri</name>
    <dbReference type="NCBI Taxonomy" id="221103"/>
    <lineage>
        <taxon>Eukaryota</taxon>
        <taxon>Fungi</taxon>
        <taxon>Dikarya</taxon>
        <taxon>Basidiomycota</taxon>
        <taxon>Agaricomycotina</taxon>
        <taxon>Agaricomycetes</taxon>
        <taxon>Agaricomycetidae</taxon>
        <taxon>Agaricales</taxon>
        <taxon>Marasmiineae</taxon>
        <taxon>Marasmiaceae</taxon>
        <taxon>Moniliophthora</taxon>
    </lineage>
</organism>
<feature type="chain" id="PRO_5006901670" evidence="3">
    <location>
        <begin position="24"/>
        <end position="332"/>
    </location>
</feature>
<feature type="compositionally biased region" description="Polar residues" evidence="1">
    <location>
        <begin position="265"/>
        <end position="291"/>
    </location>
</feature>
<name>A0A0W0FDB2_MONRR</name>
<keyword evidence="2" id="KW-0812">Transmembrane</keyword>
<feature type="region of interest" description="Disordered" evidence="1">
    <location>
        <begin position="253"/>
        <end position="298"/>
    </location>
</feature>
<keyword evidence="2" id="KW-1133">Transmembrane helix</keyword>
<protein>
    <submittedName>
        <fullName evidence="4">Uncharacterized protein</fullName>
    </submittedName>
</protein>
<feature type="transmembrane region" description="Helical" evidence="2">
    <location>
        <begin position="179"/>
        <end position="200"/>
    </location>
</feature>
<evidence type="ECO:0000313" key="4">
    <source>
        <dbReference type="EMBL" id="KTB34351.1"/>
    </source>
</evidence>
<feature type="signal peptide" evidence="3">
    <location>
        <begin position="1"/>
        <end position="23"/>
    </location>
</feature>
<dbReference type="Proteomes" id="UP000054988">
    <property type="component" value="Unassembled WGS sequence"/>
</dbReference>
<keyword evidence="3" id="KW-0732">Signal</keyword>
<evidence type="ECO:0000256" key="3">
    <source>
        <dbReference type="SAM" id="SignalP"/>
    </source>
</evidence>
<dbReference type="AlphaFoldDB" id="A0A0W0FDB2"/>
<dbReference type="EMBL" id="LATX01002090">
    <property type="protein sequence ID" value="KTB34351.1"/>
    <property type="molecule type" value="Genomic_DNA"/>
</dbReference>
<evidence type="ECO:0000256" key="1">
    <source>
        <dbReference type="SAM" id="MobiDB-lite"/>
    </source>
</evidence>
<sequence length="332" mass="35843">MVLILILAALLTFKNSFVSSARSFSVTTPDRMNINQRTKFTWNWTVDDPTNITVSMFDFDSIGPECLTDPNEMVAKEEDGAFIRHPSVHGGSISLRASKMGKFYLCGYPVDPARNDDLASNATVIFKSPAFLAVLFGAQTDGSAESTAISISGTDTPMSAPNNTATPGSNSSATSKTPLIAGIIGGSGGLFIILPILFFLCCRRRRKQKEVWLPTPPITPGPFQYESSESMANLRVTIPGSLGVSSISPIIGQSPLSGRAKQETQETSISTPVREQGSTIRDQPGSLSESQPELDLTSPVSRVLIHRDSGWRPGTHNVAWTEEMPPDYESAR</sequence>
<evidence type="ECO:0000256" key="2">
    <source>
        <dbReference type="SAM" id="Phobius"/>
    </source>
</evidence>
<keyword evidence="2" id="KW-0472">Membrane</keyword>
<feature type="region of interest" description="Disordered" evidence="1">
    <location>
        <begin position="147"/>
        <end position="174"/>
    </location>
</feature>
<evidence type="ECO:0000313" key="5">
    <source>
        <dbReference type="Proteomes" id="UP000054988"/>
    </source>
</evidence>
<feature type="region of interest" description="Disordered" evidence="1">
    <location>
        <begin position="311"/>
        <end position="332"/>
    </location>
</feature>